<dbReference type="GeneID" id="26796639"/>
<reference evidence="1 2" key="1">
    <citation type="submission" date="2015-05" db="EMBL/GenBank/DDBJ databases">
        <authorList>
            <person name="Wang D.B."/>
            <person name="Wang M."/>
        </authorList>
    </citation>
    <scope>NUCLEOTIDE SEQUENCE [LARGE SCALE GENOMIC DNA]</scope>
</reference>
<accession>A0A0H4J289</accession>
<proteinExistence type="predicted"/>
<sequence>MNQDIIDWLEGNWEKTQDDYCGYGEPRYDYTLSGEKGELEYHPKTGILYIWSGLGLSDSYGYEVQVQDLAHLIQLEALL</sequence>
<dbReference type="RefSeq" id="YP_009225578.1">
    <property type="nucleotide sequence ID" value="NC_029094.1"/>
</dbReference>
<evidence type="ECO:0000313" key="1">
    <source>
        <dbReference type="EMBL" id="AKO61045.1"/>
    </source>
</evidence>
<dbReference type="Proteomes" id="UP000202763">
    <property type="component" value="Segment"/>
</dbReference>
<keyword evidence="2" id="KW-1185">Reference proteome</keyword>
<organism evidence="1 2">
    <name type="scientific">Pseudoalteromonas phage H101</name>
    <dbReference type="NCBI Taxonomy" id="1654919"/>
    <lineage>
        <taxon>Viruses</taxon>
        <taxon>Duplodnaviria</taxon>
        <taxon>Heunggongvirae</taxon>
        <taxon>Uroviricota</taxon>
        <taxon>Caudoviricetes</taxon>
        <taxon>Shandongvirus</taxon>
        <taxon>Shandongvirus H101</taxon>
    </lineage>
</organism>
<protein>
    <submittedName>
        <fullName evidence="1">Uncharacterized protein</fullName>
    </submittedName>
</protein>
<name>A0A0H4J289_9CAUD</name>
<dbReference type="EMBL" id="KR534323">
    <property type="protein sequence ID" value="AKO61045.1"/>
    <property type="molecule type" value="Genomic_DNA"/>
</dbReference>
<dbReference type="KEGG" id="vg:26796639"/>
<evidence type="ECO:0000313" key="2">
    <source>
        <dbReference type="Proteomes" id="UP000202763"/>
    </source>
</evidence>